<dbReference type="Gene3D" id="3.30.1950.10">
    <property type="entry name" value="wza like domain"/>
    <property type="match status" value="1"/>
</dbReference>
<dbReference type="GO" id="GO:0046930">
    <property type="term" value="C:pore complex"/>
    <property type="evidence" value="ECO:0007669"/>
    <property type="project" value="UniProtKB-KW"/>
</dbReference>
<dbReference type="GO" id="GO:0015159">
    <property type="term" value="F:polysaccharide transmembrane transporter activity"/>
    <property type="evidence" value="ECO:0007669"/>
    <property type="project" value="InterPro"/>
</dbReference>
<keyword evidence="10" id="KW-0626">Porin</keyword>
<comment type="subcellular location">
    <subcellularLocation>
        <location evidence="1">Cell outer membrane</location>
        <topology evidence="1">Multi-pass membrane protein</topology>
    </subcellularLocation>
</comment>
<dbReference type="Gene3D" id="3.10.560.10">
    <property type="entry name" value="Outer membrane lipoprotein wza domain like"/>
    <property type="match status" value="2"/>
</dbReference>
<comment type="caution">
    <text evidence="18">The sequence shown here is derived from an EMBL/GenBank/DDBJ whole genome shotgun (WGS) entry which is preliminary data.</text>
</comment>
<keyword evidence="11 15" id="KW-0472">Membrane</keyword>
<keyword evidence="12" id="KW-0564">Palmitate</keyword>
<dbReference type="PANTHER" id="PTHR33619:SF3">
    <property type="entry name" value="POLYSACCHARIDE EXPORT PROTEIN GFCE-RELATED"/>
    <property type="match status" value="1"/>
</dbReference>
<dbReference type="InterPro" id="IPR003715">
    <property type="entry name" value="Poly_export_N"/>
</dbReference>
<evidence type="ECO:0000313" key="18">
    <source>
        <dbReference type="EMBL" id="OYQ43965.1"/>
    </source>
</evidence>
<dbReference type="Proteomes" id="UP000216035">
    <property type="component" value="Unassembled WGS sequence"/>
</dbReference>
<keyword evidence="8" id="KW-0625">Polysaccharide transport</keyword>
<evidence type="ECO:0000256" key="15">
    <source>
        <dbReference type="SAM" id="Phobius"/>
    </source>
</evidence>
<organism evidence="18 19">
    <name type="scientific">Flavobacterium aurantiibacter</name>
    <dbReference type="NCBI Taxonomy" id="2023067"/>
    <lineage>
        <taxon>Bacteria</taxon>
        <taxon>Pseudomonadati</taxon>
        <taxon>Bacteroidota</taxon>
        <taxon>Flavobacteriia</taxon>
        <taxon>Flavobacteriales</taxon>
        <taxon>Flavobacteriaceae</taxon>
        <taxon>Flavobacterium</taxon>
    </lineage>
</organism>
<gene>
    <name evidence="18" type="ORF">CHX27_08325</name>
</gene>
<evidence type="ECO:0000256" key="10">
    <source>
        <dbReference type="ARBA" id="ARBA00023114"/>
    </source>
</evidence>
<dbReference type="GO" id="GO:0009279">
    <property type="term" value="C:cell outer membrane"/>
    <property type="evidence" value="ECO:0007669"/>
    <property type="project" value="UniProtKB-SubCell"/>
</dbReference>
<feature type="domain" description="SLBB" evidence="17">
    <location>
        <begin position="144"/>
        <end position="223"/>
    </location>
</feature>
<dbReference type="Pfam" id="PF22461">
    <property type="entry name" value="SLBB_2"/>
    <property type="match status" value="1"/>
</dbReference>
<evidence type="ECO:0000256" key="9">
    <source>
        <dbReference type="ARBA" id="ARBA00023065"/>
    </source>
</evidence>
<evidence type="ECO:0000256" key="4">
    <source>
        <dbReference type="ARBA" id="ARBA00022452"/>
    </source>
</evidence>
<evidence type="ECO:0000259" key="17">
    <source>
        <dbReference type="Pfam" id="PF22461"/>
    </source>
</evidence>
<evidence type="ECO:0000256" key="6">
    <source>
        <dbReference type="ARBA" id="ARBA00022692"/>
    </source>
</evidence>
<evidence type="ECO:0000256" key="5">
    <source>
        <dbReference type="ARBA" id="ARBA00022597"/>
    </source>
</evidence>
<keyword evidence="5 18" id="KW-0762">Sugar transport</keyword>
<dbReference type="PANTHER" id="PTHR33619">
    <property type="entry name" value="POLYSACCHARIDE EXPORT PROTEIN GFCE-RELATED"/>
    <property type="match status" value="1"/>
</dbReference>
<name>A0A255ZSW4_9FLAO</name>
<evidence type="ECO:0000256" key="3">
    <source>
        <dbReference type="ARBA" id="ARBA00022448"/>
    </source>
</evidence>
<evidence type="ECO:0000256" key="1">
    <source>
        <dbReference type="ARBA" id="ARBA00004571"/>
    </source>
</evidence>
<keyword evidence="9" id="KW-0406">Ion transport</keyword>
<evidence type="ECO:0000256" key="14">
    <source>
        <dbReference type="ARBA" id="ARBA00023288"/>
    </source>
</evidence>
<keyword evidence="3" id="KW-0813">Transport</keyword>
<evidence type="ECO:0000256" key="8">
    <source>
        <dbReference type="ARBA" id="ARBA00023047"/>
    </source>
</evidence>
<keyword evidence="7" id="KW-0732">Signal</keyword>
<dbReference type="AlphaFoldDB" id="A0A255ZSW4"/>
<proteinExistence type="inferred from homology"/>
<evidence type="ECO:0000256" key="7">
    <source>
        <dbReference type="ARBA" id="ARBA00022729"/>
    </source>
</evidence>
<keyword evidence="15" id="KW-1133">Transmembrane helix</keyword>
<reference evidence="18 19" key="1">
    <citation type="submission" date="2017-07" db="EMBL/GenBank/DDBJ databases">
        <title>Flavobacterium cyanobacteriorum sp. nov., isolated from cyanobacterial aggregates in a eutrophic lake.</title>
        <authorList>
            <person name="Cai H."/>
        </authorList>
    </citation>
    <scope>NUCLEOTIDE SEQUENCE [LARGE SCALE GENOMIC DNA]</scope>
    <source>
        <strain evidence="18 19">TH167</strain>
    </source>
</reference>
<keyword evidence="4" id="KW-1134">Transmembrane beta strand</keyword>
<evidence type="ECO:0000256" key="13">
    <source>
        <dbReference type="ARBA" id="ARBA00023237"/>
    </source>
</evidence>
<keyword evidence="14" id="KW-0449">Lipoprotein</keyword>
<evidence type="ECO:0000313" key="19">
    <source>
        <dbReference type="Proteomes" id="UP000216035"/>
    </source>
</evidence>
<evidence type="ECO:0000256" key="2">
    <source>
        <dbReference type="ARBA" id="ARBA00009450"/>
    </source>
</evidence>
<evidence type="ECO:0000256" key="12">
    <source>
        <dbReference type="ARBA" id="ARBA00023139"/>
    </source>
</evidence>
<comment type="similarity">
    <text evidence="2">Belongs to the BexD/CtrA/VexA family.</text>
</comment>
<evidence type="ECO:0000259" key="16">
    <source>
        <dbReference type="Pfam" id="PF02563"/>
    </source>
</evidence>
<dbReference type="EMBL" id="NOXX01000195">
    <property type="protein sequence ID" value="OYQ43965.1"/>
    <property type="molecule type" value="Genomic_DNA"/>
</dbReference>
<dbReference type="Pfam" id="PF02563">
    <property type="entry name" value="Poly_export"/>
    <property type="match status" value="1"/>
</dbReference>
<feature type="transmembrane region" description="Helical" evidence="15">
    <location>
        <begin position="240"/>
        <end position="258"/>
    </location>
</feature>
<protein>
    <submittedName>
        <fullName evidence="18">Sugar transporter</fullName>
    </submittedName>
</protein>
<dbReference type="InterPro" id="IPR049712">
    <property type="entry name" value="Poly_export"/>
</dbReference>
<keyword evidence="13" id="KW-0998">Cell outer membrane</keyword>
<dbReference type="GO" id="GO:0015288">
    <property type="term" value="F:porin activity"/>
    <property type="evidence" value="ECO:0007669"/>
    <property type="project" value="UniProtKB-KW"/>
</dbReference>
<dbReference type="InterPro" id="IPR054765">
    <property type="entry name" value="SLBB_dom"/>
</dbReference>
<dbReference type="GO" id="GO:0006811">
    <property type="term" value="P:monoatomic ion transport"/>
    <property type="evidence" value="ECO:0007669"/>
    <property type="project" value="UniProtKB-KW"/>
</dbReference>
<sequence>MRIFIVFVLVLCLQSCISVKDMVYLQKTDNSIVNPVNQINDKAYRLQSNDILMINIKAVNPELVAIFQQNDGSSGIATQSEQGVYFNGFPVDQQGNIRIPIVGNVNVIGLTLDETRLKIEQELLDKYFTEQANIFVTVKLAGLRITVNGEVGAPGTVVLFQEKANILEALANAGDILTTGDRKSVVVMRQYPTGMELHTIDLTDINALQSPYFYLQPNDYIYVKPLPQKSWGTGKTGIESLTSIFTVLTLLTTVFILARN</sequence>
<dbReference type="OrthoDB" id="1445882at2"/>
<feature type="domain" description="Polysaccharide export protein N-terminal" evidence="16">
    <location>
        <begin position="41"/>
        <end position="138"/>
    </location>
</feature>
<dbReference type="RefSeq" id="WP_094486307.1">
    <property type="nucleotide sequence ID" value="NZ_NOXX01000195.1"/>
</dbReference>
<accession>A0A255ZSW4</accession>
<evidence type="ECO:0000256" key="11">
    <source>
        <dbReference type="ARBA" id="ARBA00023136"/>
    </source>
</evidence>
<keyword evidence="19" id="KW-1185">Reference proteome</keyword>
<keyword evidence="6 15" id="KW-0812">Transmembrane</keyword>